<dbReference type="EMBL" id="CP026520">
    <property type="protein sequence ID" value="QAV18547.1"/>
    <property type="molecule type" value="Genomic_DNA"/>
</dbReference>
<dbReference type="Pfam" id="PF24553">
    <property type="entry name" value="Rv0428c_C"/>
    <property type="match status" value="1"/>
</dbReference>
<evidence type="ECO:0000313" key="5">
    <source>
        <dbReference type="EMBL" id="QAV18547.1"/>
    </source>
</evidence>
<dbReference type="GeneID" id="95375737"/>
<dbReference type="Proteomes" id="UP000288943">
    <property type="component" value="Chromosome"/>
</dbReference>
<dbReference type="Proteomes" id="UP001527202">
    <property type="component" value="Unassembled WGS sequence"/>
</dbReference>
<reference evidence="5 6" key="1">
    <citation type="submission" date="2018-01" db="EMBL/GenBank/DDBJ databases">
        <title>The whole genome sequencing and assembly of Paenibacillus chitinolyticus KCCM 41400 strain.</title>
        <authorList>
            <person name="Kim J.-Y."/>
            <person name="Park M.-K."/>
            <person name="Lee Y.-J."/>
            <person name="Yi H."/>
            <person name="Bahn Y.-S."/>
            <person name="Kim J.F."/>
            <person name="Lee D.-W."/>
        </authorList>
    </citation>
    <scope>NUCLEOTIDE SEQUENCE [LARGE SCALE GENOMIC DNA]</scope>
    <source>
        <strain evidence="5 6">KCCM 41400</strain>
    </source>
</reference>
<reference evidence="4 7" key="2">
    <citation type="submission" date="2022-05" db="EMBL/GenBank/DDBJ databases">
        <title>Genome Sequencing of Bee-Associated Microbes.</title>
        <authorList>
            <person name="Dunlap C."/>
        </authorList>
    </citation>
    <scope>NUCLEOTIDE SEQUENCE [LARGE SCALE GENOMIC DNA]</scope>
    <source>
        <strain evidence="4 7">NRRL B-23120</strain>
    </source>
</reference>
<dbReference type="PANTHER" id="PTHR43420:SF44">
    <property type="entry name" value="ACETYLTRANSFERASE YPEA"/>
    <property type="match status" value="1"/>
</dbReference>
<dbReference type="InterPro" id="IPR056935">
    <property type="entry name" value="Rv0428c-like_C"/>
</dbReference>
<dbReference type="InterPro" id="IPR016181">
    <property type="entry name" value="Acyl_CoA_acyltransferase"/>
</dbReference>
<dbReference type="PANTHER" id="PTHR43420">
    <property type="entry name" value="ACETYLTRANSFERASE"/>
    <property type="match status" value="1"/>
</dbReference>
<evidence type="ECO:0000256" key="2">
    <source>
        <dbReference type="ARBA" id="ARBA00023315"/>
    </source>
</evidence>
<dbReference type="Gene3D" id="3.40.630.30">
    <property type="match status" value="1"/>
</dbReference>
<dbReference type="OrthoDB" id="9805924at2"/>
<dbReference type="GO" id="GO:0016747">
    <property type="term" value="F:acyltransferase activity, transferring groups other than amino-acyl groups"/>
    <property type="evidence" value="ECO:0007669"/>
    <property type="project" value="InterPro"/>
</dbReference>
<sequence length="257" mass="28811">MNTKMDWLALEKWAADQWPPEESEALGHWLLRASGGFTKRANSVLAVGDFPAEPDWYERICRFYRDRGQPAVFHISNSSPPELDLMLEDRGGIVTVPCFGMIAPAAELNARLRPHQDRTDVSAELLASPDSAWMEDYMLLEGHAVEARSFYEGLLERMPAPKAFVRLLSRDGETVALGTAHASGGRAIWSNIIVREDRRGHGFAKALLAHLAAWCADNGARSVFLQVLQDNAAALHLYESAGFKPEFRYHYRVMQQT</sequence>
<dbReference type="InterPro" id="IPR050680">
    <property type="entry name" value="YpeA/RimI_acetyltransf"/>
</dbReference>
<name>A0A410WWB0_9BACL</name>
<keyword evidence="2" id="KW-0012">Acyltransferase</keyword>
<dbReference type="EMBL" id="JAMDMJ010000001">
    <property type="protein sequence ID" value="MCY9594189.1"/>
    <property type="molecule type" value="Genomic_DNA"/>
</dbReference>
<protein>
    <submittedName>
        <fullName evidence="4 5">N-acetyltransferase</fullName>
    </submittedName>
</protein>
<keyword evidence="1 5" id="KW-0808">Transferase</keyword>
<dbReference type="InterPro" id="IPR000182">
    <property type="entry name" value="GNAT_dom"/>
</dbReference>
<dbReference type="PROSITE" id="PS51186">
    <property type="entry name" value="GNAT"/>
    <property type="match status" value="1"/>
</dbReference>
<gene>
    <name evidence="4" type="ORF">M5X16_00145</name>
    <name evidence="5" type="ORF">PC41400_13035</name>
</gene>
<evidence type="ECO:0000313" key="4">
    <source>
        <dbReference type="EMBL" id="MCY9594189.1"/>
    </source>
</evidence>
<dbReference type="SUPFAM" id="SSF55729">
    <property type="entry name" value="Acyl-CoA N-acyltransferases (Nat)"/>
    <property type="match status" value="1"/>
</dbReference>
<feature type="domain" description="N-acetyltransferase" evidence="3">
    <location>
        <begin position="124"/>
        <end position="257"/>
    </location>
</feature>
<keyword evidence="7" id="KW-1185">Reference proteome</keyword>
<organism evidence="5 6">
    <name type="scientific">Paenibacillus chitinolyticus</name>
    <dbReference type="NCBI Taxonomy" id="79263"/>
    <lineage>
        <taxon>Bacteria</taxon>
        <taxon>Bacillati</taxon>
        <taxon>Bacillota</taxon>
        <taxon>Bacilli</taxon>
        <taxon>Bacillales</taxon>
        <taxon>Paenibacillaceae</taxon>
        <taxon>Paenibacillus</taxon>
    </lineage>
</organism>
<proteinExistence type="predicted"/>
<dbReference type="KEGG" id="pchi:PC41400_13035"/>
<evidence type="ECO:0000313" key="7">
    <source>
        <dbReference type="Proteomes" id="UP001527202"/>
    </source>
</evidence>
<evidence type="ECO:0000259" key="3">
    <source>
        <dbReference type="PROSITE" id="PS51186"/>
    </source>
</evidence>
<evidence type="ECO:0000313" key="6">
    <source>
        <dbReference type="Proteomes" id="UP000288943"/>
    </source>
</evidence>
<dbReference type="AlphaFoldDB" id="A0A410WWB0"/>
<accession>A0A410WWB0</accession>
<evidence type="ECO:0000256" key="1">
    <source>
        <dbReference type="ARBA" id="ARBA00022679"/>
    </source>
</evidence>
<dbReference type="RefSeq" id="WP_042228130.1">
    <property type="nucleotide sequence ID" value="NZ_CP026520.1"/>
</dbReference>